<evidence type="ECO:0000313" key="3">
    <source>
        <dbReference type="Proteomes" id="UP001389717"/>
    </source>
</evidence>
<dbReference type="Gene3D" id="3.40.1350.10">
    <property type="match status" value="1"/>
</dbReference>
<keyword evidence="2" id="KW-0540">Nuclease</keyword>
<reference evidence="2 3" key="1">
    <citation type="submission" date="2024-04" db="EMBL/GenBank/DDBJ databases">
        <title>Bacillus oryzaecorticis sp. nov., a moderately halophilic bacterium isolated from rice husks.</title>
        <authorList>
            <person name="Zhu H.-S."/>
        </authorList>
    </citation>
    <scope>NUCLEOTIDE SEQUENCE [LARGE SCALE GENOMIC DNA]</scope>
    <source>
        <strain evidence="2 3">ZC255</strain>
    </source>
</reference>
<dbReference type="InterPro" id="IPR021671">
    <property type="entry name" value="PD(D/E)XK_Endonuc"/>
</dbReference>
<dbReference type="InterPro" id="IPR011856">
    <property type="entry name" value="tRNA_endonuc-like_dom_sf"/>
</dbReference>
<sequence>MNHHTKHKGDLGILKAQVDLYQKGYMILNPATEHAPFDIVIYKDGMFKRVQVKYRELNSKGALEVRFRSNYSTSKGVITKEVNKNEIDIYCVYCPQTDECYYFNPKSFLKSLTLRVNVPKNNQKEHIRYAFDYREIP</sequence>
<dbReference type="GO" id="GO:0004519">
    <property type="term" value="F:endonuclease activity"/>
    <property type="evidence" value="ECO:0007669"/>
    <property type="project" value="UniProtKB-KW"/>
</dbReference>
<evidence type="ECO:0000259" key="1">
    <source>
        <dbReference type="Pfam" id="PF11645"/>
    </source>
</evidence>
<comment type="caution">
    <text evidence="2">The sequence shown here is derived from an EMBL/GenBank/DDBJ whole genome shotgun (WGS) entry which is preliminary data.</text>
</comment>
<keyword evidence="3" id="KW-1185">Reference proteome</keyword>
<name>A0ABU9KET4_9BACI</name>
<proteinExistence type="predicted"/>
<accession>A0ABU9KET4</accession>
<feature type="domain" description="PD(D/E)XK endonuclease" evidence="1">
    <location>
        <begin position="3"/>
        <end position="135"/>
    </location>
</feature>
<organism evidence="2 3">
    <name type="scientific">Rossellomorea oryzaecorticis</name>
    <dbReference type="NCBI Taxonomy" id="1396505"/>
    <lineage>
        <taxon>Bacteria</taxon>
        <taxon>Bacillati</taxon>
        <taxon>Bacillota</taxon>
        <taxon>Bacilli</taxon>
        <taxon>Bacillales</taxon>
        <taxon>Bacillaceae</taxon>
        <taxon>Rossellomorea</taxon>
    </lineage>
</organism>
<keyword evidence="2" id="KW-0378">Hydrolase</keyword>
<dbReference type="Pfam" id="PF11645">
    <property type="entry name" value="PDDEXK_5"/>
    <property type="match status" value="1"/>
</dbReference>
<dbReference type="EMBL" id="JBBYAF010000066">
    <property type="protein sequence ID" value="MEL3974641.1"/>
    <property type="molecule type" value="Genomic_DNA"/>
</dbReference>
<dbReference type="Proteomes" id="UP001389717">
    <property type="component" value="Unassembled WGS sequence"/>
</dbReference>
<gene>
    <name evidence="2" type="ORF">AAEO50_20340</name>
</gene>
<dbReference type="RefSeq" id="WP_341986188.1">
    <property type="nucleotide sequence ID" value="NZ_JBBYAF010000066.1"/>
</dbReference>
<protein>
    <submittedName>
        <fullName evidence="2">Group I intron-associated PD-(D/E)XK endonuclease</fullName>
    </submittedName>
</protein>
<evidence type="ECO:0000313" key="2">
    <source>
        <dbReference type="EMBL" id="MEL3974641.1"/>
    </source>
</evidence>
<keyword evidence="2" id="KW-0255">Endonuclease</keyword>